<dbReference type="PANTHER" id="PTHR12993">
    <property type="entry name" value="N-ACETYLGLUCOSAMINYL-PHOSPHATIDYLINOSITOL DE-N-ACETYLASE-RELATED"/>
    <property type="match status" value="1"/>
</dbReference>
<keyword evidence="3" id="KW-0732">Signal</keyword>
<dbReference type="GO" id="GO:0016020">
    <property type="term" value="C:membrane"/>
    <property type="evidence" value="ECO:0007669"/>
    <property type="project" value="GOC"/>
</dbReference>
<comment type="similarity">
    <text evidence="1">Belongs to the PIGL family.</text>
</comment>
<dbReference type="Gene3D" id="3.40.50.10320">
    <property type="entry name" value="LmbE-like"/>
    <property type="match status" value="1"/>
</dbReference>
<dbReference type="EC" id="3.5.1.89" evidence="2"/>
<feature type="signal peptide" evidence="3">
    <location>
        <begin position="1"/>
        <end position="24"/>
    </location>
</feature>
<dbReference type="GO" id="GO:0000225">
    <property type="term" value="F:N-acetylglucosaminylphosphatidylinositol deacetylase activity"/>
    <property type="evidence" value="ECO:0007669"/>
    <property type="project" value="UniProtKB-EC"/>
</dbReference>
<gene>
    <name evidence="4" type="ORF">SCHCODRAFT_59713</name>
</gene>
<dbReference type="InterPro" id="IPR003737">
    <property type="entry name" value="GlcNAc_PI_deacetylase-related"/>
</dbReference>
<dbReference type="GO" id="GO:0005783">
    <property type="term" value="C:endoplasmic reticulum"/>
    <property type="evidence" value="ECO:0007669"/>
    <property type="project" value="TreeGrafter"/>
</dbReference>
<dbReference type="VEuPathDB" id="FungiDB:SCHCODRAFT_01159603"/>
<dbReference type="UniPathway" id="UPA00196"/>
<dbReference type="SUPFAM" id="SSF102588">
    <property type="entry name" value="LmbE-like"/>
    <property type="match status" value="1"/>
</dbReference>
<evidence type="ECO:0000256" key="3">
    <source>
        <dbReference type="SAM" id="SignalP"/>
    </source>
</evidence>
<dbReference type="GO" id="GO:0006506">
    <property type="term" value="P:GPI anchor biosynthetic process"/>
    <property type="evidence" value="ECO:0007669"/>
    <property type="project" value="UniProtKB-UniPathway"/>
</dbReference>
<feature type="chain" id="PRO_5003120795" description="N-acetylglucosaminylphosphatidylinositol deacetylase" evidence="3">
    <location>
        <begin position="25"/>
        <end position="268"/>
    </location>
</feature>
<dbReference type="HOGENOM" id="CLU_034979_0_2_1"/>
<protein>
    <recommendedName>
        <fullName evidence="2">N-acetylglucosaminylphosphatidylinositol deacetylase</fullName>
        <ecNumber evidence="2">3.5.1.89</ecNumber>
    </recommendedName>
</protein>
<dbReference type="eggNOG" id="KOG3332">
    <property type="taxonomic scope" value="Eukaryota"/>
</dbReference>
<dbReference type="AlphaFoldDB" id="D8QDJ4"/>
<dbReference type="FunCoup" id="D8QDJ4">
    <property type="interactions" value="253"/>
</dbReference>
<dbReference type="EMBL" id="GL377310">
    <property type="protein sequence ID" value="EFI94001.1"/>
    <property type="molecule type" value="Genomic_DNA"/>
</dbReference>
<reference evidence="4 5" key="1">
    <citation type="journal article" date="2010" name="Nat. Biotechnol.">
        <title>Genome sequence of the model mushroom Schizophyllum commune.</title>
        <authorList>
            <person name="Ohm R.A."/>
            <person name="de Jong J.F."/>
            <person name="Lugones L.G."/>
            <person name="Aerts A."/>
            <person name="Kothe E."/>
            <person name="Stajich J.E."/>
            <person name="de Vries R.P."/>
            <person name="Record E."/>
            <person name="Levasseur A."/>
            <person name="Baker S.E."/>
            <person name="Bartholomew K.A."/>
            <person name="Coutinho P.M."/>
            <person name="Erdmann S."/>
            <person name="Fowler T.J."/>
            <person name="Gathman A.C."/>
            <person name="Lombard V."/>
            <person name="Henrissat B."/>
            <person name="Knabe N."/>
            <person name="Kuees U."/>
            <person name="Lilly W.W."/>
            <person name="Lindquist E."/>
            <person name="Lucas S."/>
            <person name="Magnuson J.K."/>
            <person name="Piumi F."/>
            <person name="Raudaskoski M."/>
            <person name="Salamov A."/>
            <person name="Schmutz J."/>
            <person name="Schwarze F.W.M.R."/>
            <person name="vanKuyk P.A."/>
            <person name="Horton J.S."/>
            <person name="Grigoriev I.V."/>
            <person name="Woesten H.A.B."/>
        </authorList>
    </citation>
    <scope>NUCLEOTIDE SEQUENCE [LARGE SCALE GENOMIC DNA]</scope>
    <source>
        <strain evidence="5">H4-8 / FGSC 9210</strain>
    </source>
</reference>
<evidence type="ECO:0000313" key="4">
    <source>
        <dbReference type="EMBL" id="EFI94001.1"/>
    </source>
</evidence>
<organism evidence="5">
    <name type="scientific">Schizophyllum commune (strain H4-8 / FGSC 9210)</name>
    <name type="common">Split gill fungus</name>
    <dbReference type="NCBI Taxonomy" id="578458"/>
    <lineage>
        <taxon>Eukaryota</taxon>
        <taxon>Fungi</taxon>
        <taxon>Dikarya</taxon>
        <taxon>Basidiomycota</taxon>
        <taxon>Agaricomycotina</taxon>
        <taxon>Agaricomycetes</taxon>
        <taxon>Agaricomycetidae</taxon>
        <taxon>Agaricales</taxon>
        <taxon>Schizophyllaceae</taxon>
        <taxon>Schizophyllum</taxon>
    </lineage>
</organism>
<sequence length="268" mass="29965">MLSFRSASFIVLVVALLFRTLSYPAELNTDVLYSSDDNGDARALLVTAHPDDEAMFFAPTLLALAAKDVAVYSLCLSVGNADGLGDVRRREFGESLDALGVPEKRRWVLDDPALQDNFTAIWDADVIARTVLPYVAESAITTILTFDREGVSQHPNHRSIREGIRTLLSSPDFDDLDSPATLAIHPRFFTLVTVPLASKYLGVVATKEGMLARSNNAPVIPAFISGWTEYKTAVRAMLRHKSQMVWFRWLYVAFSRYMWVNEWFEVAV</sequence>
<proteinExistence type="inferred from homology"/>
<dbReference type="OMA" id="YVLESVN"/>
<keyword evidence="5" id="KW-1185">Reference proteome</keyword>
<dbReference type="Pfam" id="PF02585">
    <property type="entry name" value="PIG-L"/>
    <property type="match status" value="1"/>
</dbReference>
<evidence type="ECO:0000313" key="5">
    <source>
        <dbReference type="Proteomes" id="UP000007431"/>
    </source>
</evidence>
<dbReference type="STRING" id="578458.D8QDJ4"/>
<name>D8QDJ4_SCHCM</name>
<evidence type="ECO:0000256" key="1">
    <source>
        <dbReference type="ARBA" id="ARBA00006066"/>
    </source>
</evidence>
<dbReference type="InterPro" id="IPR024078">
    <property type="entry name" value="LmbE-like_dom_sf"/>
</dbReference>
<dbReference type="Proteomes" id="UP000007431">
    <property type="component" value="Unassembled WGS sequence"/>
</dbReference>
<dbReference type="InParanoid" id="D8QDJ4"/>
<accession>D8QDJ4</accession>
<evidence type="ECO:0000256" key="2">
    <source>
        <dbReference type="ARBA" id="ARBA00012176"/>
    </source>
</evidence>
<dbReference type="PANTHER" id="PTHR12993:SF11">
    <property type="entry name" value="N-ACETYLGLUCOSAMINYL-PHOSPHATIDYLINOSITOL DE-N-ACETYLASE"/>
    <property type="match status" value="1"/>
</dbReference>